<proteinExistence type="predicted"/>
<dbReference type="InParanoid" id="A0A409Y4E0"/>
<protein>
    <recommendedName>
        <fullName evidence="4">F-box domain-containing protein</fullName>
    </recommendedName>
</protein>
<dbReference type="SUPFAM" id="SSF52058">
    <property type="entry name" value="L domain-like"/>
    <property type="match status" value="2"/>
</dbReference>
<accession>A0A409Y4E0</accession>
<sequence length="1665" mass="190167">MADPFASIVWESNRDTDVAEAGEDLFNLVFRSAVPPEIRNATKVVSDLEEAMARLETSLILQEKEQHENERQALAQCLETTDSRIRKLKKEYAKINNQSRRCPVLKLPVEITCVIFDLLRGPEYSRTESRKFYEETGRLAEVVVSHVCRYWRFIALGYKSLWTRFKFDAAVAEVVPVERFKAYMARSANRPVDIYLNFNSYWESAHDFESDDLSELVETAMEYAERWRYFLILTEPELPLLCYPGKLEGASAPHLEYFGFISPGRDVEVEHEYTQGLQPTIFQGGAPKLSSVMYDVSVWYRMFPPMQNLTTFCLEAVNSNPGFEPGQLLTLRMLLEILALPSLTNLSLSGMLVQSTEMPLTERVVMPKLENLRISRTEYALGLLPALKAPKLRTLAIAFEDFEMLDDPLQPNSLPALEYLWLVNTSIASVRSGERLAACTNNIKTLVIVDWDFDEILFEFLASSHGLWPNLTNVTMDIPGLGQSLPDVEDFIQTRPHDDLVLAVREHVAKAWGPMPSESEVPPAPSESNVRRCRLQKIPNSAKFTFPAVWDDHWPWIIEPAPEITEEADTEDVRDDEGMDSVVEAGQDLSQIPFDKKGDISADAETANSHSDLEAAVARLDISLILQEKNQHEKEKQALGERLAATDRRIRKLKKDYAKINNQSRRCPVLKLPVEITCIIFALLQGPSYSREESLKFYVKMGRLSEVVVSHVCRYWRFVALGCPILWTRFKFDASIAKVVPVERLKAYMDRSVSRPVDVYLNFNTYYESAHDFEVECLQELLNTAMKYTERWKSFLVMMEDGVPLLRYPGVLEQASAPHLEYFAFISNSLKLHTEHRNPDRLQPTIFRKGAPKLSSVMYDLSLAYGLHPPMQNITTFCLEDVDSLASFGEEIPWDVFLEILSLPCLVNLSLLGMLVRLPEAFGPIVMLKLQNFRFCRTEYAVSLLPVLKAPNLKTLVISSEDLEALGHPFELNSLPALESLWLLHTCASSPWDVAVLAECTSNIRSLIVVDAEFDENFFDFLATSQDCWPGLTTLAMDVNRLQNGVDEISAFLDTRPNDDLRVKVREDVYKQWAPIQTRDEEAAPQRDRMFPLSTTLCGLQMDASVSGQQPTDLYQETRRVGGENSASSTNNMTSIRMRTDMSLILQEKNQREKEREVLQQGLKGTNSRLKELKTEYASINNRSRRCPVLKLPEEITCLVFSLLQDSHPRGESLKFLPEGPLQEIIVSHVCREWRFTALSYCQLWTRFRYDASRTQRIPCDRLEAYLQRSSSMPVELWFCLRGDLTDEDSYDGCSELLDTEDLATLLEIAIKHVDRWKTFFIKICEDAPLLAAFYKLEWAYAPHLEYFGLLSCYETFDHAELDSGFTCTIFKHGAPKLRTVMIDPFVGQSFIPPLQNLTTLCLEWGSNEEMDDEEFSAWGSWIEIVSFLPLVNLSLVGIPVDTTTTGLRDKAPFTLNALENLRVSRTEDWITLLPFVRAPRLKTLVVMHDYIHIEEGTMRSPAWSSLESLYLVGIGMNVSAAQYLSDHTENIKELVIVDEDFNKSFFQFLGSSEGYWSHLRSITIESNIGDHLADVLSFVRTRPSNSIVLKIRDHIAKRWQTSVSQDEPSTYDSLVQICRVERMDDDATILNPVGWQECRQWKMNIPSIYEDEDSSATNSDESWE</sequence>
<evidence type="ECO:0000313" key="3">
    <source>
        <dbReference type="Proteomes" id="UP000284706"/>
    </source>
</evidence>
<keyword evidence="1" id="KW-0175">Coiled coil</keyword>
<dbReference type="OrthoDB" id="3244423at2759"/>
<dbReference type="PANTHER" id="PTHR38926:SF5">
    <property type="entry name" value="F-BOX AND LEUCINE-RICH REPEAT PROTEIN 6"/>
    <property type="match status" value="1"/>
</dbReference>
<feature type="coiled-coil region" evidence="1">
    <location>
        <begin position="38"/>
        <end position="98"/>
    </location>
</feature>
<evidence type="ECO:0000313" key="2">
    <source>
        <dbReference type="EMBL" id="PPQ97842.1"/>
    </source>
</evidence>
<dbReference type="Proteomes" id="UP000284706">
    <property type="component" value="Unassembled WGS sequence"/>
</dbReference>
<feature type="coiled-coil region" evidence="1">
    <location>
        <begin position="622"/>
        <end position="663"/>
    </location>
</feature>
<name>A0A409Y4E0_9AGAR</name>
<dbReference type="EMBL" id="NHYE01001181">
    <property type="protein sequence ID" value="PPQ97842.1"/>
    <property type="molecule type" value="Genomic_DNA"/>
</dbReference>
<comment type="caution">
    <text evidence="2">The sequence shown here is derived from an EMBL/GenBank/DDBJ whole genome shotgun (WGS) entry which is preliminary data.</text>
</comment>
<dbReference type="InterPro" id="IPR032675">
    <property type="entry name" value="LRR_dom_sf"/>
</dbReference>
<gene>
    <name evidence="2" type="ORF">CVT26_012938</name>
</gene>
<evidence type="ECO:0000256" key="1">
    <source>
        <dbReference type="SAM" id="Coils"/>
    </source>
</evidence>
<feature type="coiled-coil region" evidence="1">
    <location>
        <begin position="1156"/>
        <end position="1183"/>
    </location>
</feature>
<evidence type="ECO:0008006" key="4">
    <source>
        <dbReference type="Google" id="ProtNLM"/>
    </source>
</evidence>
<keyword evidence="3" id="KW-1185">Reference proteome</keyword>
<dbReference type="Gene3D" id="3.80.10.10">
    <property type="entry name" value="Ribonuclease Inhibitor"/>
    <property type="match status" value="2"/>
</dbReference>
<dbReference type="PANTHER" id="PTHR38926">
    <property type="entry name" value="F-BOX DOMAIN CONTAINING PROTEIN, EXPRESSED"/>
    <property type="match status" value="1"/>
</dbReference>
<dbReference type="STRING" id="231916.A0A409Y4E0"/>
<organism evidence="2 3">
    <name type="scientific">Gymnopilus dilepis</name>
    <dbReference type="NCBI Taxonomy" id="231916"/>
    <lineage>
        <taxon>Eukaryota</taxon>
        <taxon>Fungi</taxon>
        <taxon>Dikarya</taxon>
        <taxon>Basidiomycota</taxon>
        <taxon>Agaricomycotina</taxon>
        <taxon>Agaricomycetes</taxon>
        <taxon>Agaricomycetidae</taxon>
        <taxon>Agaricales</taxon>
        <taxon>Agaricineae</taxon>
        <taxon>Hymenogastraceae</taxon>
        <taxon>Gymnopilus</taxon>
    </lineage>
</organism>
<reference evidence="2 3" key="1">
    <citation type="journal article" date="2018" name="Evol. Lett.">
        <title>Horizontal gene cluster transfer increased hallucinogenic mushroom diversity.</title>
        <authorList>
            <person name="Reynolds H.T."/>
            <person name="Vijayakumar V."/>
            <person name="Gluck-Thaler E."/>
            <person name="Korotkin H.B."/>
            <person name="Matheny P.B."/>
            <person name="Slot J.C."/>
        </authorList>
    </citation>
    <scope>NUCLEOTIDE SEQUENCE [LARGE SCALE GENOMIC DNA]</scope>
    <source>
        <strain evidence="2 3">SRW20</strain>
    </source>
</reference>